<sequence length="474" mass="51930">MNTVFFGKASDLSADFSWKDIFSDVFKPHSKDERNRLLTKGIGNNVPSPDQMLKQWQKPWLFFWVGIIGLALSILALFSWNIFAGTGMGVLLFILPAFVMPLTALIFFWEMDISGTISIFETLLMMLLGGILSLTVTGIMRNLLTLPDVAYLMGPLPEELSKLIIVWVLLSRSKYRYGLQGILIGGAVGVGFSAIESAGYAWSAFDQSFASQGLAAATQDLTQSLLARGVLSIGGHVVWAALYGGALGLMKKGGKLQFQSLLDPLVIMTWTGAFLLHTLWNLDAGAFVGIFPDSVVIFLYRLESMYIKYAVLILLAWMLLLFVMRKGIRQMAAVSRLYGSGAAAAQPAVQARQSALPQRPDLAPVLTVKASGNVNHGRSYLLVPGKSLVFGRDPARANVTVPPDTRGISAVHCEIKVKDGVPVLIDRNSSYGTFFSNGQKLEPNVPYKIKGRVRFYLADPKNYFEIDVNPPKGH</sequence>
<feature type="transmembrane region" description="Helical" evidence="1">
    <location>
        <begin position="150"/>
        <end position="170"/>
    </location>
</feature>
<organism evidence="3 4">
    <name type="scientific">Candidatus Scybalocola faecigallinarum</name>
    <dbReference type="NCBI Taxonomy" id="2840941"/>
    <lineage>
        <taxon>Bacteria</taxon>
        <taxon>Bacillati</taxon>
        <taxon>Bacillota</taxon>
        <taxon>Clostridia</taxon>
        <taxon>Lachnospirales</taxon>
        <taxon>Lachnospiraceae</taxon>
        <taxon>Lachnospiraceae incertae sedis</taxon>
        <taxon>Candidatus Scybalocola (ex Gilroy et al. 2021)</taxon>
    </lineage>
</organism>
<dbReference type="InterPro" id="IPR026898">
    <property type="entry name" value="PrsW"/>
</dbReference>
<dbReference type="GO" id="GO:0008237">
    <property type="term" value="F:metallopeptidase activity"/>
    <property type="evidence" value="ECO:0007669"/>
    <property type="project" value="UniProtKB-KW"/>
</dbReference>
<dbReference type="AlphaFoldDB" id="A0A9D1JR18"/>
<evidence type="ECO:0000313" key="4">
    <source>
        <dbReference type="Proteomes" id="UP000823927"/>
    </source>
</evidence>
<feature type="transmembrane region" description="Helical" evidence="1">
    <location>
        <begin position="261"/>
        <end position="280"/>
    </location>
</feature>
<dbReference type="Pfam" id="PF00498">
    <property type="entry name" value="FHA"/>
    <property type="match status" value="1"/>
</dbReference>
<evidence type="ECO:0000259" key="2">
    <source>
        <dbReference type="PROSITE" id="PS50006"/>
    </source>
</evidence>
<dbReference type="Pfam" id="PF13367">
    <property type="entry name" value="PrsW-protease"/>
    <property type="match status" value="1"/>
</dbReference>
<name>A0A9D1JR18_9FIRM</name>
<feature type="transmembrane region" description="Helical" evidence="1">
    <location>
        <begin position="89"/>
        <end position="111"/>
    </location>
</feature>
<feature type="transmembrane region" description="Helical" evidence="1">
    <location>
        <begin position="225"/>
        <end position="249"/>
    </location>
</feature>
<dbReference type="EMBL" id="DVIT01000027">
    <property type="protein sequence ID" value="HIS47324.1"/>
    <property type="molecule type" value="Genomic_DNA"/>
</dbReference>
<feature type="transmembrane region" description="Helical" evidence="1">
    <location>
        <begin position="123"/>
        <end position="144"/>
    </location>
</feature>
<keyword evidence="1" id="KW-0472">Membrane</keyword>
<reference evidence="3" key="1">
    <citation type="submission" date="2020-10" db="EMBL/GenBank/DDBJ databases">
        <authorList>
            <person name="Gilroy R."/>
        </authorList>
    </citation>
    <scope>NUCLEOTIDE SEQUENCE</scope>
    <source>
        <strain evidence="3">CHK178-757</strain>
    </source>
</reference>
<dbReference type="Proteomes" id="UP000823927">
    <property type="component" value="Unassembled WGS sequence"/>
</dbReference>
<gene>
    <name evidence="3" type="ORF">IAB46_07175</name>
</gene>
<dbReference type="InterPro" id="IPR000253">
    <property type="entry name" value="FHA_dom"/>
</dbReference>
<dbReference type="PROSITE" id="PS50006">
    <property type="entry name" value="FHA_DOMAIN"/>
    <property type="match status" value="1"/>
</dbReference>
<dbReference type="SMART" id="SM00240">
    <property type="entry name" value="FHA"/>
    <property type="match status" value="1"/>
</dbReference>
<keyword evidence="3" id="KW-0645">Protease</keyword>
<evidence type="ECO:0000313" key="3">
    <source>
        <dbReference type="EMBL" id="HIS47324.1"/>
    </source>
</evidence>
<reference evidence="3" key="2">
    <citation type="journal article" date="2021" name="PeerJ">
        <title>Extensive microbial diversity within the chicken gut microbiome revealed by metagenomics and culture.</title>
        <authorList>
            <person name="Gilroy R."/>
            <person name="Ravi A."/>
            <person name="Getino M."/>
            <person name="Pursley I."/>
            <person name="Horton D.L."/>
            <person name="Alikhan N.F."/>
            <person name="Baker D."/>
            <person name="Gharbi K."/>
            <person name="Hall N."/>
            <person name="Watson M."/>
            <person name="Adriaenssens E.M."/>
            <person name="Foster-Nyarko E."/>
            <person name="Jarju S."/>
            <person name="Secka A."/>
            <person name="Antonio M."/>
            <person name="Oren A."/>
            <person name="Chaudhuri R.R."/>
            <person name="La Ragione R."/>
            <person name="Hildebrand F."/>
            <person name="Pallen M.J."/>
        </authorList>
    </citation>
    <scope>NUCLEOTIDE SEQUENCE</scope>
    <source>
        <strain evidence="3">CHK178-757</strain>
    </source>
</reference>
<dbReference type="InterPro" id="IPR008984">
    <property type="entry name" value="SMAD_FHA_dom_sf"/>
</dbReference>
<feature type="transmembrane region" description="Helical" evidence="1">
    <location>
        <begin position="61"/>
        <end position="83"/>
    </location>
</feature>
<proteinExistence type="predicted"/>
<feature type="transmembrane region" description="Helical" evidence="1">
    <location>
        <begin position="182"/>
        <end position="205"/>
    </location>
</feature>
<keyword evidence="1" id="KW-0812">Transmembrane</keyword>
<evidence type="ECO:0000256" key="1">
    <source>
        <dbReference type="SAM" id="Phobius"/>
    </source>
</evidence>
<dbReference type="PANTHER" id="PTHR36844">
    <property type="entry name" value="PROTEASE PRSW"/>
    <property type="match status" value="1"/>
</dbReference>
<protein>
    <submittedName>
        <fullName evidence="3">PrsW family intramembrane metalloprotease</fullName>
    </submittedName>
</protein>
<accession>A0A9D1JR18</accession>
<keyword evidence="3" id="KW-0378">Hydrolase</keyword>
<keyword evidence="1" id="KW-1133">Transmembrane helix</keyword>
<feature type="domain" description="FHA" evidence="2">
    <location>
        <begin position="388"/>
        <end position="440"/>
    </location>
</feature>
<dbReference type="PANTHER" id="PTHR36844:SF1">
    <property type="entry name" value="PROTEASE PRSW"/>
    <property type="match status" value="1"/>
</dbReference>
<comment type="caution">
    <text evidence="3">The sequence shown here is derived from an EMBL/GenBank/DDBJ whole genome shotgun (WGS) entry which is preliminary data.</text>
</comment>
<dbReference type="Gene3D" id="2.60.200.20">
    <property type="match status" value="1"/>
</dbReference>
<dbReference type="SUPFAM" id="SSF49879">
    <property type="entry name" value="SMAD/FHA domain"/>
    <property type="match status" value="1"/>
</dbReference>
<keyword evidence="3" id="KW-0482">Metalloprotease</keyword>
<feature type="transmembrane region" description="Helical" evidence="1">
    <location>
        <begin position="306"/>
        <end position="324"/>
    </location>
</feature>